<keyword evidence="5" id="KW-1185">Reference proteome</keyword>
<dbReference type="AlphaFoldDB" id="A0A8B8PCF4"/>
<dbReference type="GO" id="GO:0000127">
    <property type="term" value="C:transcription factor TFIIIC complex"/>
    <property type="evidence" value="ECO:0007669"/>
    <property type="project" value="TreeGrafter"/>
</dbReference>
<feature type="compositionally biased region" description="Basic residues" evidence="4">
    <location>
        <begin position="1"/>
        <end position="14"/>
    </location>
</feature>
<dbReference type="GeneID" id="115741837"/>
<evidence type="ECO:0000256" key="2">
    <source>
        <dbReference type="ARBA" id="ARBA00023163"/>
    </source>
</evidence>
<dbReference type="GO" id="GO:0005634">
    <property type="term" value="C:nucleus"/>
    <property type="evidence" value="ECO:0007669"/>
    <property type="project" value="UniProtKB-SubCell"/>
</dbReference>
<name>A0A8B8PCF4_9MYRT</name>
<feature type="region of interest" description="Disordered" evidence="4">
    <location>
        <begin position="237"/>
        <end position="298"/>
    </location>
</feature>
<dbReference type="GO" id="GO:0006383">
    <property type="term" value="P:transcription by RNA polymerase III"/>
    <property type="evidence" value="ECO:0007669"/>
    <property type="project" value="TreeGrafter"/>
</dbReference>
<dbReference type="InterPro" id="IPR015943">
    <property type="entry name" value="WD40/YVTN_repeat-like_dom_sf"/>
</dbReference>
<dbReference type="KEGG" id="rarg:115741837"/>
<protein>
    <submittedName>
        <fullName evidence="6">Uncharacterized protein LOC115741837 isoform X1</fullName>
    </submittedName>
</protein>
<organism evidence="5 6">
    <name type="scientific">Rhodamnia argentea</name>
    <dbReference type="NCBI Taxonomy" id="178133"/>
    <lineage>
        <taxon>Eukaryota</taxon>
        <taxon>Viridiplantae</taxon>
        <taxon>Streptophyta</taxon>
        <taxon>Embryophyta</taxon>
        <taxon>Tracheophyta</taxon>
        <taxon>Spermatophyta</taxon>
        <taxon>Magnoliopsida</taxon>
        <taxon>eudicotyledons</taxon>
        <taxon>Gunneridae</taxon>
        <taxon>Pentapetalae</taxon>
        <taxon>rosids</taxon>
        <taxon>malvids</taxon>
        <taxon>Myrtales</taxon>
        <taxon>Myrtaceae</taxon>
        <taxon>Myrtoideae</taxon>
        <taxon>Myrteae</taxon>
        <taxon>Australasian group</taxon>
        <taxon>Rhodamnia</taxon>
    </lineage>
</organism>
<evidence type="ECO:0000256" key="1">
    <source>
        <dbReference type="ARBA" id="ARBA00004123"/>
    </source>
</evidence>
<feature type="region of interest" description="Disordered" evidence="4">
    <location>
        <begin position="316"/>
        <end position="345"/>
    </location>
</feature>
<dbReference type="OrthoDB" id="4703at2759"/>
<keyword evidence="2" id="KW-0804">Transcription</keyword>
<accession>A0A8B8PCF4</accession>
<dbReference type="InterPro" id="IPR036322">
    <property type="entry name" value="WD40_repeat_dom_sf"/>
</dbReference>
<feature type="region of interest" description="Disordered" evidence="4">
    <location>
        <begin position="1"/>
        <end position="31"/>
    </location>
</feature>
<dbReference type="InterPro" id="IPR001680">
    <property type="entry name" value="WD40_rpt"/>
</dbReference>
<evidence type="ECO:0000256" key="4">
    <source>
        <dbReference type="SAM" id="MobiDB-lite"/>
    </source>
</evidence>
<sequence>MEAARKGRGRRKPSASKADPNEDGRTTRAVEENATPLLEVRVWPFDCSIENHFRAVDSAAELCGEAEVGALDDGEIARLSSSISFSRAVDLIGEPCGEAHVGTLDDGEIVSDANKEWRYLNYEPRVIKFAKETRHLQKQDAGIEVTLPPFSSATVPQDNGPHAGCNSKDFVIYVGGAVWALDWCPRVRHRPEYQTKNEFIAVAAHPRGSSQHKLGVPLTGRGVIQMWSLLNVSGDEEEASLVEKPRQRRVNSQSLKAKSSQPPKPRGRPRKKPLERPSDDLNCNSQFGQPLASDFPEKTPVSYTLDGVSGVLNAQVTGKDSARKRRSREAAASPNTSRRSNNVSAVESCHVDEHVSIMTENEETLLPCINQQGHSSGFGECSAANNAVGSNSRSGSGTLLSEDVATPRLVFCLAHNGKVAWDVKWRPFDMHETKCTHLMGYLAVLLGNGSLEVWEVPLPQTANIIYCSTQREDTDPRFVKLEPVFRCSTLKSGGIQSIPLSVEWSTSHPHEYLLVGCHDGTVALWKFFASNSSKDTRPLLHFTADTVPVRAVAWAPFGSDPESVNVIVTAGHGGIKFWDMRDPFHPLWHIHSAPKNILSLDWLPDPRCVLLSFDDGTVRLLSLSRSAYDGPVTGKPLCGTKQGLHTMYCSSFAIWSVHVSRHTGMVAYSGADGNVCQFQLTYKAVDKDAARHRAPHFLCASVAEDGSAVVLNMTPSDIPVALGKPLKGTPSSMREMLSASPEVEEAMENEAEGQTPDEQTLALCYGDDPSVESGWEETLSSFKNKRNQISGKLNKKKLRVEIQRDKEPETVPEGADTAVTSREFKTFPPKIVAMHRVRWNMNKGSWKWLCSGGAAGIVRCQEIDMLSTDPKSKRK</sequence>
<evidence type="ECO:0000313" key="6">
    <source>
        <dbReference type="RefSeq" id="XP_030531703.1"/>
    </source>
</evidence>
<dbReference type="PANTHER" id="PTHR15052:SF2">
    <property type="entry name" value="GENERAL TRANSCRIPTION FACTOR 3C POLYPEPTIDE 2"/>
    <property type="match status" value="1"/>
</dbReference>
<proteinExistence type="predicted"/>
<dbReference type="SMART" id="SM00320">
    <property type="entry name" value="WD40"/>
    <property type="match status" value="5"/>
</dbReference>
<evidence type="ECO:0000313" key="5">
    <source>
        <dbReference type="Proteomes" id="UP000827889"/>
    </source>
</evidence>
<dbReference type="SUPFAM" id="SSF50978">
    <property type="entry name" value="WD40 repeat-like"/>
    <property type="match status" value="1"/>
</dbReference>
<feature type="compositionally biased region" description="Polar residues" evidence="4">
    <location>
        <begin position="250"/>
        <end position="261"/>
    </location>
</feature>
<keyword evidence="3" id="KW-0539">Nucleus</keyword>
<feature type="compositionally biased region" description="Basic and acidic residues" evidence="4">
    <location>
        <begin position="19"/>
        <end position="31"/>
    </location>
</feature>
<comment type="subcellular location">
    <subcellularLocation>
        <location evidence="1">Nucleus</location>
    </subcellularLocation>
</comment>
<dbReference type="Proteomes" id="UP000827889">
    <property type="component" value="Chromosome 7"/>
</dbReference>
<dbReference type="InterPro" id="IPR052416">
    <property type="entry name" value="GTF3C_component"/>
</dbReference>
<dbReference type="RefSeq" id="XP_030531703.1">
    <property type="nucleotide sequence ID" value="XM_030675843.2"/>
</dbReference>
<reference evidence="6" key="1">
    <citation type="submission" date="2025-08" db="UniProtKB">
        <authorList>
            <consortium name="RefSeq"/>
        </authorList>
    </citation>
    <scope>IDENTIFICATION</scope>
    <source>
        <tissue evidence="6">Leaf</tissue>
    </source>
</reference>
<feature type="compositionally biased region" description="Polar residues" evidence="4">
    <location>
        <begin position="334"/>
        <end position="345"/>
    </location>
</feature>
<dbReference type="PANTHER" id="PTHR15052">
    <property type="entry name" value="RNA POLYMERASE III TRANSCRIPTION INITIATION FACTOR COMPLEX SUBUNIT"/>
    <property type="match status" value="1"/>
</dbReference>
<gene>
    <name evidence="6" type="primary">LOC115741837</name>
</gene>
<dbReference type="Gene3D" id="2.130.10.10">
    <property type="entry name" value="YVTN repeat-like/Quinoprotein amine dehydrogenase"/>
    <property type="match status" value="1"/>
</dbReference>
<evidence type="ECO:0000256" key="3">
    <source>
        <dbReference type="ARBA" id="ARBA00023242"/>
    </source>
</evidence>